<dbReference type="EMBL" id="RRAZ01000027">
    <property type="protein sequence ID" value="RRH72056.1"/>
    <property type="molecule type" value="Genomic_DNA"/>
</dbReference>
<dbReference type="GO" id="GO:0015889">
    <property type="term" value="P:cobalamin transport"/>
    <property type="evidence" value="ECO:0007669"/>
    <property type="project" value="TreeGrafter"/>
</dbReference>
<keyword evidence="6" id="KW-0406">Ion transport</keyword>
<evidence type="ECO:0000256" key="8">
    <source>
        <dbReference type="ARBA" id="ARBA00023136"/>
    </source>
</evidence>
<evidence type="ECO:0000256" key="6">
    <source>
        <dbReference type="ARBA" id="ARBA00023065"/>
    </source>
</evidence>
<evidence type="ECO:0000259" key="14">
    <source>
        <dbReference type="Pfam" id="PF07715"/>
    </source>
</evidence>
<dbReference type="Pfam" id="PF07715">
    <property type="entry name" value="Plug"/>
    <property type="match status" value="1"/>
</dbReference>
<evidence type="ECO:0000313" key="15">
    <source>
        <dbReference type="EMBL" id="RRH72056.1"/>
    </source>
</evidence>
<dbReference type="InterPro" id="IPR037066">
    <property type="entry name" value="Plug_dom_sf"/>
</dbReference>
<dbReference type="Proteomes" id="UP000282125">
    <property type="component" value="Unassembled WGS sequence"/>
</dbReference>
<dbReference type="AlphaFoldDB" id="A0A3P3DEH6"/>
<keyword evidence="2 10" id="KW-0813">Transport</keyword>
<dbReference type="InterPro" id="IPR000531">
    <property type="entry name" value="Beta-barrel_TonB"/>
</dbReference>
<evidence type="ECO:0000259" key="13">
    <source>
        <dbReference type="Pfam" id="PF00593"/>
    </source>
</evidence>
<dbReference type="Pfam" id="PF00593">
    <property type="entry name" value="TonB_dep_Rec_b-barrel"/>
    <property type="match status" value="1"/>
</dbReference>
<comment type="subcellular location">
    <subcellularLocation>
        <location evidence="1 10">Cell outer membrane</location>
        <topology evidence="1 10">Multi-pass membrane protein</topology>
    </subcellularLocation>
</comment>
<evidence type="ECO:0000313" key="16">
    <source>
        <dbReference type="Proteomes" id="UP000282125"/>
    </source>
</evidence>
<dbReference type="InterPro" id="IPR012910">
    <property type="entry name" value="Plug_dom"/>
</dbReference>
<keyword evidence="8 10" id="KW-0472">Membrane</keyword>
<name>A0A3P3DEH6_9RHOB</name>
<gene>
    <name evidence="15" type="ORF">EG244_15625</name>
</gene>
<evidence type="ECO:0000256" key="1">
    <source>
        <dbReference type="ARBA" id="ARBA00004571"/>
    </source>
</evidence>
<dbReference type="Gene3D" id="2.40.170.20">
    <property type="entry name" value="TonB-dependent receptor, beta-barrel domain"/>
    <property type="match status" value="1"/>
</dbReference>
<proteinExistence type="inferred from homology"/>
<dbReference type="PANTHER" id="PTHR30069">
    <property type="entry name" value="TONB-DEPENDENT OUTER MEMBRANE RECEPTOR"/>
    <property type="match status" value="1"/>
</dbReference>
<dbReference type="CDD" id="cd01347">
    <property type="entry name" value="ligand_gated_channel"/>
    <property type="match status" value="1"/>
</dbReference>
<evidence type="ECO:0000256" key="5">
    <source>
        <dbReference type="ARBA" id="ARBA00022729"/>
    </source>
</evidence>
<dbReference type="SUPFAM" id="SSF56935">
    <property type="entry name" value="Porins"/>
    <property type="match status" value="1"/>
</dbReference>
<dbReference type="PANTHER" id="PTHR30069:SF53">
    <property type="entry name" value="COLICIN I RECEPTOR-RELATED"/>
    <property type="match status" value="1"/>
</dbReference>
<feature type="domain" description="TonB-dependent receptor plug" evidence="14">
    <location>
        <begin position="63"/>
        <end position="162"/>
    </location>
</feature>
<dbReference type="InterPro" id="IPR039426">
    <property type="entry name" value="TonB-dep_rcpt-like"/>
</dbReference>
<keyword evidence="7 11" id="KW-0798">TonB box</keyword>
<protein>
    <submittedName>
        <fullName evidence="15">TonB-dependent receptor</fullName>
    </submittedName>
</protein>
<evidence type="ECO:0000256" key="7">
    <source>
        <dbReference type="ARBA" id="ARBA00023077"/>
    </source>
</evidence>
<evidence type="ECO:0000256" key="10">
    <source>
        <dbReference type="PROSITE-ProRule" id="PRU01360"/>
    </source>
</evidence>
<dbReference type="GO" id="GO:0006811">
    <property type="term" value="P:monoatomic ion transport"/>
    <property type="evidence" value="ECO:0007669"/>
    <property type="project" value="UniProtKB-KW"/>
</dbReference>
<keyword evidence="15" id="KW-0675">Receptor</keyword>
<keyword evidence="3 10" id="KW-1134">Transmembrane beta strand</keyword>
<feature type="region of interest" description="Disordered" evidence="12">
    <location>
        <begin position="254"/>
        <end position="273"/>
    </location>
</feature>
<evidence type="ECO:0000256" key="11">
    <source>
        <dbReference type="RuleBase" id="RU003357"/>
    </source>
</evidence>
<keyword evidence="16" id="KW-1185">Reference proteome</keyword>
<dbReference type="Gene3D" id="2.170.130.10">
    <property type="entry name" value="TonB-dependent receptor, plug domain"/>
    <property type="match status" value="1"/>
</dbReference>
<keyword evidence="4 10" id="KW-0812">Transmembrane</keyword>
<evidence type="ECO:0000256" key="9">
    <source>
        <dbReference type="ARBA" id="ARBA00023237"/>
    </source>
</evidence>
<accession>A0A3P3DEH6</accession>
<feature type="domain" description="TonB-dependent receptor-like beta-barrel" evidence="13">
    <location>
        <begin position="184"/>
        <end position="612"/>
    </location>
</feature>
<evidence type="ECO:0000256" key="2">
    <source>
        <dbReference type="ARBA" id="ARBA00022448"/>
    </source>
</evidence>
<organism evidence="15 16">
    <name type="scientific">Falsigemmobacter faecalis</name>
    <dbReference type="NCBI Taxonomy" id="2488730"/>
    <lineage>
        <taxon>Bacteria</taxon>
        <taxon>Pseudomonadati</taxon>
        <taxon>Pseudomonadota</taxon>
        <taxon>Alphaproteobacteria</taxon>
        <taxon>Rhodobacterales</taxon>
        <taxon>Paracoccaceae</taxon>
        <taxon>Falsigemmobacter</taxon>
    </lineage>
</organism>
<evidence type="ECO:0000256" key="3">
    <source>
        <dbReference type="ARBA" id="ARBA00022452"/>
    </source>
</evidence>
<keyword evidence="5" id="KW-0732">Signal</keyword>
<dbReference type="PROSITE" id="PS52016">
    <property type="entry name" value="TONB_DEPENDENT_REC_3"/>
    <property type="match status" value="1"/>
</dbReference>
<comment type="similarity">
    <text evidence="10 11">Belongs to the TonB-dependent receptor family.</text>
</comment>
<sequence>MSCWLLEGALSGDDPMRSSSLSVLTLSLVLPAVSVPAFAQTETALDPVVLSGGLAPIRAADYGRAFSILTAEEIEKRGITNVQDALRALPGVSVNGAGREMGQVRIRGGEGDHTLVLIDGVPAAGGSREYMFAGLETNNIERIEVLRGPQSAFFGSNASSGVINIITRKAEGTGYGGQLELGNGHNASVYTQARGKNSGLRLSFGELKDNGHDLSGSNGEKDGMSRQWAQLSGDWQATERLSFSVLARWADEVHENDPEPGTGTNFTNILRDDPDAGSFRQEHALTFGARFGRNEERIVHHLSVSNVISKSRWYTNIVADRAETKSLKYRAEIGLDGNVASAGHVINLLAERQLENFVGAYQSLTKRQQSSFAAEYRGDLQDNLSVQVGLRHDLHTVYDNFTSWNIAASYQVNDQIRLHSSAGRARVLPTWGELYSVSTSFVGNPNLKPEINNSIDLGLEFSTTDGRGVFDITLFKEELRNEIYSVWNGSSSTPTNRSAPSKRQGVEFSGTWAAHDQLTFGANYTWLDAQEWNGRPETRRPRHELGLNATWASQDSRLTLNGNLRLVSGNWDTAWLSTGSVTAKMPSYAVVNVAANYRLRDNITLTGRVNNLFDKDYADAWDYKSPERNIWVGVKADF</sequence>
<reference evidence="15 16" key="1">
    <citation type="submission" date="2018-11" db="EMBL/GenBank/DDBJ databases">
        <title>Gemmobacter sp. nov., YIM 102744-1 draft genome.</title>
        <authorList>
            <person name="Li G."/>
            <person name="Jiang Y."/>
        </authorList>
    </citation>
    <scope>NUCLEOTIDE SEQUENCE [LARGE SCALE GENOMIC DNA]</scope>
    <source>
        <strain evidence="15 16">YIM 102744-1</strain>
    </source>
</reference>
<comment type="caution">
    <text evidence="15">The sequence shown here is derived from an EMBL/GenBank/DDBJ whole genome shotgun (WGS) entry which is preliminary data.</text>
</comment>
<dbReference type="InterPro" id="IPR036942">
    <property type="entry name" value="Beta-barrel_TonB_sf"/>
</dbReference>
<evidence type="ECO:0000256" key="4">
    <source>
        <dbReference type="ARBA" id="ARBA00022692"/>
    </source>
</evidence>
<evidence type="ECO:0000256" key="12">
    <source>
        <dbReference type="SAM" id="MobiDB-lite"/>
    </source>
</evidence>
<dbReference type="GO" id="GO:0009279">
    <property type="term" value="C:cell outer membrane"/>
    <property type="evidence" value="ECO:0007669"/>
    <property type="project" value="UniProtKB-SubCell"/>
</dbReference>
<keyword evidence="9 10" id="KW-0998">Cell outer membrane</keyword>